<evidence type="ECO:0000313" key="2">
    <source>
        <dbReference type="Proteomes" id="UP001302662"/>
    </source>
</evidence>
<gene>
    <name evidence="1" type="ORF">MmiEs2_09870</name>
</gene>
<reference evidence="1 2" key="1">
    <citation type="submission" date="2023-07" db="EMBL/GenBank/DDBJ databases">
        <title>Closed genome sequence of Methanimicrococcus sp. Es2.</title>
        <authorList>
            <person name="Protasov E."/>
            <person name="Platt K."/>
            <person name="Reeh H."/>
            <person name="Poehlein A."/>
            <person name="Daniel R."/>
            <person name="Brune A."/>
        </authorList>
    </citation>
    <scope>NUCLEOTIDE SEQUENCE [LARGE SCALE GENOMIC DNA]</scope>
    <source>
        <strain evidence="1 2">Es2</strain>
    </source>
</reference>
<sequence length="128" mass="14812">MARSFSKKGFGNNFSLLPRNGRNTQKHNASVIFNIYEISDFSNPEIPLKLLQPLKFDIILDHQLYIVKNALFDIFSFNEDLEEAKKDIELQILDLWEDFVSVDIEILAPSGIAFRNLLKNYLADEYAL</sequence>
<dbReference type="Proteomes" id="UP001302662">
    <property type="component" value="Chromosome"/>
</dbReference>
<accession>A0AA96V9Q8</accession>
<dbReference type="KEGG" id="mees:MmiEs2_09870"/>
<organism evidence="1 2">
    <name type="scientific">Methanimicrococcus stummii</name>
    <dbReference type="NCBI Taxonomy" id="3028294"/>
    <lineage>
        <taxon>Archaea</taxon>
        <taxon>Methanobacteriati</taxon>
        <taxon>Methanobacteriota</taxon>
        <taxon>Stenosarchaea group</taxon>
        <taxon>Methanomicrobia</taxon>
        <taxon>Methanosarcinales</taxon>
        <taxon>Methanosarcinaceae</taxon>
        <taxon>Methanimicrococcus</taxon>
    </lineage>
</organism>
<evidence type="ECO:0000313" key="1">
    <source>
        <dbReference type="EMBL" id="WNY28783.1"/>
    </source>
</evidence>
<name>A0AA96V9Q8_9EURY</name>
<dbReference type="AlphaFoldDB" id="A0AA96V9Q8"/>
<dbReference type="EMBL" id="CP131062">
    <property type="protein sequence ID" value="WNY28783.1"/>
    <property type="molecule type" value="Genomic_DNA"/>
</dbReference>
<protein>
    <submittedName>
        <fullName evidence="1">Uncharacterized protein</fullName>
    </submittedName>
</protein>
<proteinExistence type="predicted"/>
<keyword evidence="2" id="KW-1185">Reference proteome</keyword>